<dbReference type="Proteomes" id="UP000663829">
    <property type="component" value="Unassembled WGS sequence"/>
</dbReference>
<protein>
    <submittedName>
        <fullName evidence="2">Uncharacterized protein</fullName>
    </submittedName>
</protein>
<gene>
    <name evidence="2" type="ORF">GPM918_LOCUS39810</name>
    <name evidence="1" type="ORF">OVA965_LOCUS35386</name>
    <name evidence="4" type="ORF">SRO942_LOCUS40716</name>
    <name evidence="3" type="ORF">TMI583_LOCUS36351</name>
</gene>
<accession>A0A815XU10</accession>
<dbReference type="Proteomes" id="UP000677228">
    <property type="component" value="Unassembled WGS sequence"/>
</dbReference>
<dbReference type="EMBL" id="CAJOBA010052649">
    <property type="protein sequence ID" value="CAF4257243.1"/>
    <property type="molecule type" value="Genomic_DNA"/>
</dbReference>
<evidence type="ECO:0000313" key="4">
    <source>
        <dbReference type="EMBL" id="CAF4423348.1"/>
    </source>
</evidence>
<dbReference type="Proteomes" id="UP000681722">
    <property type="component" value="Unassembled WGS sequence"/>
</dbReference>
<evidence type="ECO:0000313" key="1">
    <source>
        <dbReference type="EMBL" id="CAF1464314.1"/>
    </source>
</evidence>
<proteinExistence type="predicted"/>
<name>A0A815XU10_9BILA</name>
<reference evidence="2" key="1">
    <citation type="submission" date="2021-02" db="EMBL/GenBank/DDBJ databases">
        <authorList>
            <person name="Nowell W R."/>
        </authorList>
    </citation>
    <scope>NUCLEOTIDE SEQUENCE</scope>
</reference>
<dbReference type="EMBL" id="CAJOBC010094221">
    <property type="protein sequence ID" value="CAF4423348.1"/>
    <property type="molecule type" value="Genomic_DNA"/>
</dbReference>
<evidence type="ECO:0000313" key="5">
    <source>
        <dbReference type="Proteomes" id="UP000663829"/>
    </source>
</evidence>
<dbReference type="Proteomes" id="UP000682733">
    <property type="component" value="Unassembled WGS sequence"/>
</dbReference>
<sequence length="202" mass="23672">MDLTPLPPKPQQQQYSQSSFELQKLSTLPLLLEDLSKFRRQQQNPYKHDNNLTNTLLLMHKVLSRLNSRMERADDENDRLTFSRKASKRAIPSPPPLVPSAISPVAANQEYDIHDRIEHVFNDRMRIILEKFDLNLDNLRNSIERLKLFDELLHDKMNSIIDKLQDITQERQQSQQELRIMVDSIEKNAEQGTEETVQKETA</sequence>
<evidence type="ECO:0000313" key="3">
    <source>
        <dbReference type="EMBL" id="CAF4257243.1"/>
    </source>
</evidence>
<comment type="caution">
    <text evidence="2">The sequence shown here is derived from an EMBL/GenBank/DDBJ whole genome shotgun (WGS) entry which is preliminary data.</text>
</comment>
<keyword evidence="5" id="KW-1185">Reference proteome</keyword>
<dbReference type="EMBL" id="CAJNOQ010028462">
    <property type="protein sequence ID" value="CAF1561778.1"/>
    <property type="molecule type" value="Genomic_DNA"/>
</dbReference>
<dbReference type="AlphaFoldDB" id="A0A815XU10"/>
<organism evidence="2 5">
    <name type="scientific">Didymodactylos carnosus</name>
    <dbReference type="NCBI Taxonomy" id="1234261"/>
    <lineage>
        <taxon>Eukaryota</taxon>
        <taxon>Metazoa</taxon>
        <taxon>Spiralia</taxon>
        <taxon>Gnathifera</taxon>
        <taxon>Rotifera</taxon>
        <taxon>Eurotatoria</taxon>
        <taxon>Bdelloidea</taxon>
        <taxon>Philodinida</taxon>
        <taxon>Philodinidae</taxon>
        <taxon>Didymodactylos</taxon>
    </lineage>
</organism>
<dbReference type="EMBL" id="CAJNOK010030778">
    <property type="protein sequence ID" value="CAF1464314.1"/>
    <property type="molecule type" value="Genomic_DNA"/>
</dbReference>
<evidence type="ECO:0000313" key="2">
    <source>
        <dbReference type="EMBL" id="CAF1561778.1"/>
    </source>
</evidence>